<dbReference type="SMART" id="SM00338">
    <property type="entry name" value="BRLZ"/>
    <property type="match status" value="1"/>
</dbReference>
<dbReference type="InterPro" id="IPR046347">
    <property type="entry name" value="bZIP_sf"/>
</dbReference>
<dbReference type="FunFam" id="1.20.5.170:FF:000020">
    <property type="entry name" value="BZIP transcription factor"/>
    <property type="match status" value="1"/>
</dbReference>
<keyword evidence="9" id="KW-1185">Reference proteome</keyword>
<dbReference type="SUPFAM" id="SSF57959">
    <property type="entry name" value="Leucine zipper domain"/>
    <property type="match status" value="1"/>
</dbReference>
<dbReference type="GO" id="GO:0000976">
    <property type="term" value="F:transcription cis-regulatory region binding"/>
    <property type="evidence" value="ECO:0007669"/>
    <property type="project" value="TreeGrafter"/>
</dbReference>
<keyword evidence="2" id="KW-0805">Transcription regulation</keyword>
<dbReference type="InterPro" id="IPR004827">
    <property type="entry name" value="bZIP"/>
</dbReference>
<evidence type="ECO:0000259" key="7">
    <source>
        <dbReference type="SMART" id="SM00338"/>
    </source>
</evidence>
<proteinExistence type="predicted"/>
<evidence type="ECO:0000256" key="5">
    <source>
        <dbReference type="ARBA" id="ARBA00023242"/>
    </source>
</evidence>
<name>A0AAV0ZR23_VICFA</name>
<feature type="compositionally biased region" description="Basic and acidic residues" evidence="6">
    <location>
        <begin position="56"/>
        <end position="72"/>
    </location>
</feature>
<keyword evidence="5" id="KW-0539">Nucleus</keyword>
<evidence type="ECO:0000256" key="3">
    <source>
        <dbReference type="ARBA" id="ARBA00023125"/>
    </source>
</evidence>
<reference evidence="8 9" key="1">
    <citation type="submission" date="2023-01" db="EMBL/GenBank/DDBJ databases">
        <authorList>
            <person name="Kreplak J."/>
        </authorList>
    </citation>
    <scope>NUCLEOTIDE SEQUENCE [LARGE SCALE GENOMIC DNA]</scope>
</reference>
<dbReference type="GO" id="GO:0005634">
    <property type="term" value="C:nucleus"/>
    <property type="evidence" value="ECO:0007669"/>
    <property type="project" value="UniProtKB-SubCell"/>
</dbReference>
<dbReference type="GO" id="GO:0003700">
    <property type="term" value="F:DNA-binding transcription factor activity"/>
    <property type="evidence" value="ECO:0007669"/>
    <property type="project" value="InterPro"/>
</dbReference>
<gene>
    <name evidence="8" type="ORF">VFH_II171840</name>
</gene>
<evidence type="ECO:0000313" key="9">
    <source>
        <dbReference type="Proteomes" id="UP001157006"/>
    </source>
</evidence>
<dbReference type="EMBL" id="OX451737">
    <property type="protein sequence ID" value="CAI8599367.1"/>
    <property type="molecule type" value="Genomic_DNA"/>
</dbReference>
<keyword evidence="3" id="KW-0238">DNA-binding</keyword>
<dbReference type="GO" id="GO:0045893">
    <property type="term" value="P:positive regulation of DNA-templated transcription"/>
    <property type="evidence" value="ECO:0007669"/>
    <property type="project" value="TreeGrafter"/>
</dbReference>
<dbReference type="CDD" id="cd14702">
    <property type="entry name" value="bZIP_plant_GBF1"/>
    <property type="match status" value="1"/>
</dbReference>
<feature type="domain" description="BZIP" evidence="7">
    <location>
        <begin position="55"/>
        <end position="119"/>
    </location>
</feature>
<accession>A0AAV0ZR23</accession>
<evidence type="ECO:0000256" key="6">
    <source>
        <dbReference type="SAM" id="MobiDB-lite"/>
    </source>
</evidence>
<dbReference type="PANTHER" id="PTHR45764">
    <property type="entry name" value="BZIP TRANSCRIPTION FACTOR 44"/>
    <property type="match status" value="1"/>
</dbReference>
<evidence type="ECO:0000313" key="8">
    <source>
        <dbReference type="EMBL" id="CAI8599367.1"/>
    </source>
</evidence>
<evidence type="ECO:0000256" key="2">
    <source>
        <dbReference type="ARBA" id="ARBA00023015"/>
    </source>
</evidence>
<dbReference type="InterPro" id="IPR045314">
    <property type="entry name" value="bZIP_plant_GBF1"/>
</dbReference>
<dbReference type="AlphaFoldDB" id="A0AAV0ZR23"/>
<comment type="subcellular location">
    <subcellularLocation>
        <location evidence="1">Nucleus</location>
    </subcellularLocation>
</comment>
<dbReference type="Gene3D" id="1.20.5.170">
    <property type="match status" value="1"/>
</dbReference>
<dbReference type="GO" id="GO:0046982">
    <property type="term" value="F:protein heterodimerization activity"/>
    <property type="evidence" value="ECO:0007669"/>
    <property type="project" value="UniProtKB-ARBA"/>
</dbReference>
<dbReference type="Pfam" id="PF07716">
    <property type="entry name" value="bZIP_2"/>
    <property type="match status" value="1"/>
</dbReference>
<evidence type="ECO:0000256" key="1">
    <source>
        <dbReference type="ARBA" id="ARBA00004123"/>
    </source>
</evidence>
<feature type="compositionally biased region" description="Polar residues" evidence="6">
    <location>
        <begin position="37"/>
        <end position="55"/>
    </location>
</feature>
<keyword evidence="4" id="KW-0804">Transcription</keyword>
<protein>
    <recommendedName>
        <fullName evidence="7">BZIP domain-containing protein</fullName>
    </recommendedName>
</protein>
<organism evidence="8 9">
    <name type="scientific">Vicia faba</name>
    <name type="common">Broad bean</name>
    <name type="synonym">Faba vulgaris</name>
    <dbReference type="NCBI Taxonomy" id="3906"/>
    <lineage>
        <taxon>Eukaryota</taxon>
        <taxon>Viridiplantae</taxon>
        <taxon>Streptophyta</taxon>
        <taxon>Embryophyta</taxon>
        <taxon>Tracheophyta</taxon>
        <taxon>Spermatophyta</taxon>
        <taxon>Magnoliopsida</taxon>
        <taxon>eudicotyledons</taxon>
        <taxon>Gunneridae</taxon>
        <taxon>Pentapetalae</taxon>
        <taxon>rosids</taxon>
        <taxon>fabids</taxon>
        <taxon>Fabales</taxon>
        <taxon>Fabaceae</taxon>
        <taxon>Papilionoideae</taxon>
        <taxon>50 kb inversion clade</taxon>
        <taxon>NPAAA clade</taxon>
        <taxon>Hologalegina</taxon>
        <taxon>IRL clade</taxon>
        <taxon>Fabeae</taxon>
        <taxon>Vicia</taxon>
    </lineage>
</organism>
<dbReference type="PANTHER" id="PTHR45764:SF41">
    <property type="entry name" value="BZIP TRANSCRIPTION FACTOR"/>
    <property type="match status" value="1"/>
</dbReference>
<sequence>MSFQSEAPVQLPCTPVLETMLSESEIQYLISLINQPEYPTSPRSGSQGSNRTVYSSEERKLRRMKSNRESAQRSRSRKKKHLENMTNRLNRLKIQNLELKNQLSFTMHKYLLLSLENEQLISESIALLATLSDLCAILSNTYKPQ</sequence>
<feature type="region of interest" description="Disordered" evidence="6">
    <location>
        <begin position="37"/>
        <end position="87"/>
    </location>
</feature>
<dbReference type="Proteomes" id="UP001157006">
    <property type="component" value="Chromosome 2"/>
</dbReference>
<evidence type="ECO:0000256" key="4">
    <source>
        <dbReference type="ARBA" id="ARBA00023163"/>
    </source>
</evidence>